<dbReference type="RefSeq" id="WP_186916407.1">
    <property type="nucleotide sequence ID" value="NZ_JACOFZ010000003.1"/>
</dbReference>
<dbReference type="Proteomes" id="UP000627446">
    <property type="component" value="Unassembled WGS sequence"/>
</dbReference>
<evidence type="ECO:0000313" key="1">
    <source>
        <dbReference type="EMBL" id="MBC3881937.1"/>
    </source>
</evidence>
<dbReference type="EMBL" id="JACOFZ010000003">
    <property type="protein sequence ID" value="MBC3881937.1"/>
    <property type="molecule type" value="Genomic_DNA"/>
</dbReference>
<accession>A0A923HMT1</accession>
<name>A0A923HMT1_9BURK</name>
<comment type="caution">
    <text evidence="1">The sequence shown here is derived from an EMBL/GenBank/DDBJ whole genome shotgun (WGS) entry which is preliminary data.</text>
</comment>
<dbReference type="AlphaFoldDB" id="A0A923HMT1"/>
<sequence length="154" mass="17551">MSSSLVKVLLFLMLSGCSDFNAEAMFKSHGVSVKQEEIHNLRGGKASCLHCPMYFMFDTKPELVEKFISEHQLQQVRTLSPEILGIVRLVESEASWWQLGNLTAQDKVYWIHFSPKRPELESAFRLLVVQNMKTFFVTSGHFNPADYHASVGNK</sequence>
<gene>
    <name evidence="1" type="ORF">H8K36_11160</name>
</gene>
<proteinExistence type="predicted"/>
<reference evidence="1" key="1">
    <citation type="submission" date="2020-08" db="EMBL/GenBank/DDBJ databases">
        <title>Novel species isolated from subtropical streams in China.</title>
        <authorList>
            <person name="Lu H."/>
        </authorList>
    </citation>
    <scope>NUCLEOTIDE SEQUENCE</scope>
    <source>
        <strain evidence="1">LX22W</strain>
    </source>
</reference>
<protein>
    <submittedName>
        <fullName evidence="1">Uncharacterized protein</fullName>
    </submittedName>
</protein>
<keyword evidence="2" id="KW-1185">Reference proteome</keyword>
<organism evidence="1 2">
    <name type="scientific">Undibacterium nitidum</name>
    <dbReference type="NCBI Taxonomy" id="2762298"/>
    <lineage>
        <taxon>Bacteria</taxon>
        <taxon>Pseudomonadati</taxon>
        <taxon>Pseudomonadota</taxon>
        <taxon>Betaproteobacteria</taxon>
        <taxon>Burkholderiales</taxon>
        <taxon>Oxalobacteraceae</taxon>
        <taxon>Undibacterium</taxon>
    </lineage>
</organism>
<evidence type="ECO:0000313" key="2">
    <source>
        <dbReference type="Proteomes" id="UP000627446"/>
    </source>
</evidence>